<dbReference type="eggNOG" id="ENOG5030P5D">
    <property type="taxonomic scope" value="Bacteria"/>
</dbReference>
<keyword evidence="2" id="KW-1133">Transmembrane helix</keyword>
<evidence type="ECO:0000256" key="2">
    <source>
        <dbReference type="SAM" id="Phobius"/>
    </source>
</evidence>
<proteinExistence type="predicted"/>
<keyword evidence="2" id="KW-0812">Transmembrane</keyword>
<reference evidence="4" key="1">
    <citation type="submission" date="2006-03" db="EMBL/GenBank/DDBJ databases">
        <title>Complete genome sequence of Gemmatimonas aurantiaca T-27 that represents a novel phylum Gemmatimonadetes.</title>
        <authorList>
            <person name="Takasaki K."/>
            <person name="Ichikawa N."/>
            <person name="Miura H."/>
            <person name="Matsushita S."/>
            <person name="Watanabe Y."/>
            <person name="Oguchi A."/>
            <person name="Ankai A."/>
            <person name="Yashiro I."/>
            <person name="Takahashi M."/>
            <person name="Terui Y."/>
            <person name="Fukui S."/>
            <person name="Yokoyama H."/>
            <person name="Tanikawa S."/>
            <person name="Hanada S."/>
            <person name="Kamagata Y."/>
            <person name="Fujita N."/>
        </authorList>
    </citation>
    <scope>NUCLEOTIDE SEQUENCE [LARGE SCALE GENOMIC DNA]</scope>
    <source>
        <strain evidence="4">T-27 / DSM 14586 / JCM 11422 / NBRC 100505</strain>
    </source>
</reference>
<evidence type="ECO:0000256" key="1">
    <source>
        <dbReference type="SAM" id="MobiDB-lite"/>
    </source>
</evidence>
<dbReference type="Proteomes" id="UP000002209">
    <property type="component" value="Chromosome"/>
</dbReference>
<evidence type="ECO:0000313" key="3">
    <source>
        <dbReference type="EMBL" id="BAH38592.1"/>
    </source>
</evidence>
<organism evidence="3 4">
    <name type="scientific">Gemmatimonas aurantiaca (strain DSM 14586 / JCM 11422 / NBRC 100505 / T-27)</name>
    <dbReference type="NCBI Taxonomy" id="379066"/>
    <lineage>
        <taxon>Bacteria</taxon>
        <taxon>Pseudomonadati</taxon>
        <taxon>Gemmatimonadota</taxon>
        <taxon>Gemmatimonadia</taxon>
        <taxon>Gemmatimonadales</taxon>
        <taxon>Gemmatimonadaceae</taxon>
        <taxon>Gemmatimonas</taxon>
    </lineage>
</organism>
<evidence type="ECO:0008006" key="5">
    <source>
        <dbReference type="Google" id="ProtNLM"/>
    </source>
</evidence>
<evidence type="ECO:0000313" key="4">
    <source>
        <dbReference type="Proteomes" id="UP000002209"/>
    </source>
</evidence>
<feature type="compositionally biased region" description="Basic and acidic residues" evidence="1">
    <location>
        <begin position="174"/>
        <end position="197"/>
    </location>
</feature>
<name>C1A8N2_GEMAT</name>
<feature type="region of interest" description="Disordered" evidence="1">
    <location>
        <begin position="163"/>
        <end position="197"/>
    </location>
</feature>
<dbReference type="EMBL" id="AP009153">
    <property type="protein sequence ID" value="BAH38592.1"/>
    <property type="molecule type" value="Genomic_DNA"/>
</dbReference>
<keyword evidence="2" id="KW-0472">Membrane</keyword>
<sequence length="197" mass="21180">MSMPTPWTPYILQAITLPDTIVARTIPDRGILDWTNGVLQLVVLLLAVGALGVFIALMLTVRDAIKSVTGTVERLANDTRPLVEKATGLVEDARETVTMLREDVERVTEAAAAISDELLNAAETTARRVDEVNAVLDVLQAELEDTAISAVSTIRGVRVGASEVASRLAPSGGRKADSRPPRPRARPDDRDPDLGHE</sequence>
<gene>
    <name evidence="3" type="ordered locus">GAU_1550</name>
</gene>
<dbReference type="STRING" id="379066.GAU_1550"/>
<feature type="transmembrane region" description="Helical" evidence="2">
    <location>
        <begin position="38"/>
        <end position="59"/>
    </location>
</feature>
<dbReference type="HOGENOM" id="CLU_1382386_0_0_0"/>
<keyword evidence="4" id="KW-1185">Reference proteome</keyword>
<protein>
    <recommendedName>
        <fullName evidence="5">DUF948 domain-containing protein</fullName>
    </recommendedName>
</protein>
<dbReference type="AlphaFoldDB" id="C1A8N2"/>
<dbReference type="KEGG" id="gau:GAU_1550"/>
<dbReference type="RefSeq" id="WP_012683039.1">
    <property type="nucleotide sequence ID" value="NC_012489.1"/>
</dbReference>
<accession>C1A8N2</accession>